<evidence type="ECO:0000313" key="3">
    <source>
        <dbReference type="EMBL" id="SNT42021.1"/>
    </source>
</evidence>
<name>A0A239MH79_9ACTN</name>
<sequence length="190" mass="20777">MLTFASKVLAKVSLRSCDPSLRPATRAPAVGARAHNACVDLRPELLPPPVGPKRLAELAREIERIEDLAGSGEPADQAVAAFNERTGHDYLLSDFTCYDASRGLEEFAREAARPARPRVADITREELVEIVRRVEADPAGEDTDYHLLLLDCNTPHPRACDLLFHPPAGLEDAPPERIVEAALAYRPIAL</sequence>
<comment type="similarity">
    <text evidence="1">Belongs to the colicins ColE2/ColE8/ColE9 and pyocins S1/S2 family.</text>
</comment>
<dbReference type="Pfam" id="PF01320">
    <property type="entry name" value="Colicin_Pyocin"/>
    <property type="match status" value="1"/>
</dbReference>
<dbReference type="EMBL" id="FZOF01000024">
    <property type="protein sequence ID" value="SNT42021.1"/>
    <property type="molecule type" value="Genomic_DNA"/>
</dbReference>
<dbReference type="GO" id="GO:0030153">
    <property type="term" value="P:bacteriocin immunity"/>
    <property type="evidence" value="ECO:0007669"/>
    <property type="project" value="UniProtKB-KW"/>
</dbReference>
<keyword evidence="4" id="KW-1185">Reference proteome</keyword>
<proteinExistence type="inferred from homology"/>
<protein>
    <submittedName>
        <fullName evidence="3">Uncharacterized protein</fullName>
    </submittedName>
</protein>
<evidence type="ECO:0000256" key="2">
    <source>
        <dbReference type="ARBA" id="ARBA00023025"/>
    </source>
</evidence>
<dbReference type="Gene3D" id="1.10.1200.20">
    <property type="entry name" value="Colicin E immunity protein"/>
    <property type="match status" value="1"/>
</dbReference>
<dbReference type="AlphaFoldDB" id="A0A239MH79"/>
<organism evidence="3 4">
    <name type="scientific">Actinacidiphila glaucinigra</name>
    <dbReference type="NCBI Taxonomy" id="235986"/>
    <lineage>
        <taxon>Bacteria</taxon>
        <taxon>Bacillati</taxon>
        <taxon>Actinomycetota</taxon>
        <taxon>Actinomycetes</taxon>
        <taxon>Kitasatosporales</taxon>
        <taxon>Streptomycetaceae</taxon>
        <taxon>Actinacidiphila</taxon>
    </lineage>
</organism>
<dbReference type="InterPro" id="IPR000290">
    <property type="entry name" value="Colicin_pyocin"/>
</dbReference>
<dbReference type="Proteomes" id="UP000198280">
    <property type="component" value="Unassembled WGS sequence"/>
</dbReference>
<evidence type="ECO:0000313" key="4">
    <source>
        <dbReference type="Proteomes" id="UP000198280"/>
    </source>
</evidence>
<gene>
    <name evidence="3" type="ORF">SAMN05216252_124102</name>
</gene>
<dbReference type="SUPFAM" id="SSF47345">
    <property type="entry name" value="Colicin E immunity proteins"/>
    <property type="match status" value="1"/>
</dbReference>
<evidence type="ECO:0000256" key="1">
    <source>
        <dbReference type="ARBA" id="ARBA00009346"/>
    </source>
</evidence>
<accession>A0A239MH79</accession>
<keyword evidence="2" id="KW-0079">Bacteriocin immunity</keyword>
<reference evidence="3 4" key="1">
    <citation type="submission" date="2017-06" db="EMBL/GenBank/DDBJ databases">
        <authorList>
            <person name="Kim H.J."/>
            <person name="Triplett B.A."/>
        </authorList>
    </citation>
    <scope>NUCLEOTIDE SEQUENCE [LARGE SCALE GENOMIC DNA]</scope>
    <source>
        <strain evidence="3 4">CGMCC 4.1858</strain>
    </source>
</reference>
<dbReference type="InterPro" id="IPR035900">
    <property type="entry name" value="Colicin_E_sf"/>
</dbReference>
<dbReference type="GO" id="GO:0015643">
    <property type="term" value="F:toxic substance binding"/>
    <property type="evidence" value="ECO:0007669"/>
    <property type="project" value="InterPro"/>
</dbReference>